<keyword evidence="10" id="KW-1185">Reference proteome</keyword>
<evidence type="ECO:0000313" key="9">
    <source>
        <dbReference type="EMBL" id="SFH70348.1"/>
    </source>
</evidence>
<accession>A0A1I3C722</accession>
<dbReference type="InterPro" id="IPR031310">
    <property type="entry name" value="Ribosomal_uL5_N"/>
</dbReference>
<dbReference type="Gene3D" id="3.30.1440.10">
    <property type="match status" value="1"/>
</dbReference>
<evidence type="ECO:0000256" key="1">
    <source>
        <dbReference type="ARBA" id="ARBA00008553"/>
    </source>
</evidence>
<evidence type="ECO:0000256" key="3">
    <source>
        <dbReference type="ARBA" id="ARBA00023274"/>
    </source>
</evidence>
<dbReference type="FunFam" id="3.30.1440.10:FF:000001">
    <property type="entry name" value="50S ribosomal protein L5"/>
    <property type="match status" value="1"/>
</dbReference>
<proteinExistence type="inferred from homology"/>
<dbReference type="Pfam" id="PF00281">
    <property type="entry name" value="Ribosomal_L5"/>
    <property type="match status" value="1"/>
</dbReference>
<keyword evidence="2 5" id="KW-0689">Ribosomal protein</keyword>
<comment type="subunit">
    <text evidence="5">Part of the 50S ribosomal subunit; part of the 5S rRNA/L5/L18/L25 subcomplex. Contacts the 5S rRNA and the P site tRNA. Forms a bridge to the 30S subunit in the 70S ribosome.</text>
</comment>
<dbReference type="NCBIfam" id="NF000585">
    <property type="entry name" value="PRK00010.1"/>
    <property type="match status" value="1"/>
</dbReference>
<name>A0A1I3C722_9PLAN</name>
<organism evidence="9 10">
    <name type="scientific">Planctomicrobium piriforme</name>
    <dbReference type="NCBI Taxonomy" id="1576369"/>
    <lineage>
        <taxon>Bacteria</taxon>
        <taxon>Pseudomonadati</taxon>
        <taxon>Planctomycetota</taxon>
        <taxon>Planctomycetia</taxon>
        <taxon>Planctomycetales</taxon>
        <taxon>Planctomycetaceae</taxon>
        <taxon>Planctomicrobium</taxon>
    </lineage>
</organism>
<reference evidence="10" key="1">
    <citation type="submission" date="2016-10" db="EMBL/GenBank/DDBJ databases">
        <authorList>
            <person name="Varghese N."/>
            <person name="Submissions S."/>
        </authorList>
    </citation>
    <scope>NUCLEOTIDE SEQUENCE [LARGE SCALE GENOMIC DNA]</scope>
    <source>
        <strain evidence="10">DSM 26348</strain>
    </source>
</reference>
<dbReference type="InterPro" id="IPR002132">
    <property type="entry name" value="Ribosomal_uL5"/>
</dbReference>
<evidence type="ECO:0000259" key="7">
    <source>
        <dbReference type="Pfam" id="PF00281"/>
    </source>
</evidence>
<dbReference type="SUPFAM" id="SSF55282">
    <property type="entry name" value="RL5-like"/>
    <property type="match status" value="1"/>
</dbReference>
<evidence type="ECO:0000259" key="8">
    <source>
        <dbReference type="Pfam" id="PF00673"/>
    </source>
</evidence>
<sequence length="185" mass="20849">MARLLEKYRTEIVPRLAKELGRENPHSLPQLTKIVISMGVGKAMTDQKILDEAMEHLAQISGQKPSVRIARKSVANFKLREGMKIGGCVTLRSQRMYEFLDRLINLVLPRVRDFRGINPKAFDGRGNYSLGLNEQVVFPEINADKVKNIQGMNIAIVTTAKTDDEARLLLKEFGMPFREGKGLGR</sequence>
<dbReference type="GO" id="GO:0000049">
    <property type="term" value="F:tRNA binding"/>
    <property type="evidence" value="ECO:0007669"/>
    <property type="project" value="UniProtKB-UniRule"/>
</dbReference>
<dbReference type="PANTHER" id="PTHR11994">
    <property type="entry name" value="60S RIBOSOMAL PROTEIN L11-RELATED"/>
    <property type="match status" value="1"/>
</dbReference>
<feature type="domain" description="Large ribosomal subunit protein uL5 N-terminal" evidence="7">
    <location>
        <begin position="24"/>
        <end position="80"/>
    </location>
</feature>
<dbReference type="GO" id="GO:0003735">
    <property type="term" value="F:structural constituent of ribosome"/>
    <property type="evidence" value="ECO:0007669"/>
    <property type="project" value="InterPro"/>
</dbReference>
<feature type="domain" description="Large ribosomal subunit protein uL5 C-terminal" evidence="8">
    <location>
        <begin position="84"/>
        <end position="177"/>
    </location>
</feature>
<evidence type="ECO:0000313" key="10">
    <source>
        <dbReference type="Proteomes" id="UP000199518"/>
    </source>
</evidence>
<dbReference type="GO" id="GO:0019843">
    <property type="term" value="F:rRNA binding"/>
    <property type="evidence" value="ECO:0007669"/>
    <property type="project" value="UniProtKB-UniRule"/>
</dbReference>
<dbReference type="EMBL" id="FOQD01000002">
    <property type="protein sequence ID" value="SFH70348.1"/>
    <property type="molecule type" value="Genomic_DNA"/>
</dbReference>
<dbReference type="Pfam" id="PF00673">
    <property type="entry name" value="Ribosomal_L5_C"/>
    <property type="match status" value="1"/>
</dbReference>
<dbReference type="GO" id="GO:1990904">
    <property type="term" value="C:ribonucleoprotein complex"/>
    <property type="evidence" value="ECO:0007669"/>
    <property type="project" value="UniProtKB-KW"/>
</dbReference>
<comment type="similarity">
    <text evidence="1 5 6">Belongs to the universal ribosomal protein uL5 family.</text>
</comment>
<dbReference type="GO" id="GO:0006412">
    <property type="term" value="P:translation"/>
    <property type="evidence" value="ECO:0007669"/>
    <property type="project" value="UniProtKB-UniRule"/>
</dbReference>
<evidence type="ECO:0000256" key="6">
    <source>
        <dbReference type="RuleBase" id="RU003930"/>
    </source>
</evidence>
<keyword evidence="5" id="KW-0699">rRNA-binding</keyword>
<evidence type="ECO:0000256" key="2">
    <source>
        <dbReference type="ARBA" id="ARBA00022980"/>
    </source>
</evidence>
<dbReference type="Proteomes" id="UP000199518">
    <property type="component" value="Unassembled WGS sequence"/>
</dbReference>
<protein>
    <recommendedName>
        <fullName evidence="4 5">Large ribosomal subunit protein uL5</fullName>
    </recommendedName>
</protein>
<dbReference type="HAMAP" id="MF_01333_B">
    <property type="entry name" value="Ribosomal_uL5_B"/>
    <property type="match status" value="1"/>
</dbReference>
<dbReference type="STRING" id="1576369.SAMN05421753_102148"/>
<evidence type="ECO:0000256" key="5">
    <source>
        <dbReference type="HAMAP-Rule" id="MF_01333"/>
    </source>
</evidence>
<dbReference type="InterPro" id="IPR022803">
    <property type="entry name" value="Ribosomal_uL5_dom_sf"/>
</dbReference>
<dbReference type="GO" id="GO:0005840">
    <property type="term" value="C:ribosome"/>
    <property type="evidence" value="ECO:0007669"/>
    <property type="project" value="UniProtKB-KW"/>
</dbReference>
<gene>
    <name evidence="5" type="primary">rplE</name>
    <name evidence="9" type="ORF">SAMN05421753_102148</name>
</gene>
<keyword evidence="5" id="KW-0694">RNA-binding</keyword>
<keyword evidence="5" id="KW-0820">tRNA-binding</keyword>
<dbReference type="RefSeq" id="WP_092047843.1">
    <property type="nucleotide sequence ID" value="NZ_FOQD01000002.1"/>
</dbReference>
<dbReference type="InterPro" id="IPR031309">
    <property type="entry name" value="Ribosomal_uL5_C"/>
</dbReference>
<evidence type="ECO:0000256" key="4">
    <source>
        <dbReference type="ARBA" id="ARBA00035245"/>
    </source>
</evidence>
<keyword evidence="3 5" id="KW-0687">Ribonucleoprotein</keyword>
<dbReference type="InterPro" id="IPR020930">
    <property type="entry name" value="Ribosomal_uL5_bac-type"/>
</dbReference>
<comment type="function">
    <text evidence="5">This is 1 of the proteins that bind and probably mediate the attachment of the 5S RNA into the large ribosomal subunit, where it forms part of the central protuberance. In the 70S ribosome it contacts protein S13 of the 30S subunit (bridge B1b), connecting the 2 subunits; this bridge is implicated in subunit movement. Contacts the P site tRNA; the 5S rRNA and some of its associated proteins might help stabilize positioning of ribosome-bound tRNAs.</text>
</comment>
<dbReference type="OrthoDB" id="9806626at2"/>
<dbReference type="AlphaFoldDB" id="A0A1I3C722"/>
<dbReference type="PIRSF" id="PIRSF002161">
    <property type="entry name" value="Ribosomal_L5"/>
    <property type="match status" value="1"/>
</dbReference>